<evidence type="ECO:0000313" key="3">
    <source>
        <dbReference type="RefSeq" id="XP_026684393.1"/>
    </source>
</evidence>
<dbReference type="GeneID" id="113470282"/>
<feature type="compositionally biased region" description="Basic and acidic residues" evidence="1">
    <location>
        <begin position="176"/>
        <end position="190"/>
    </location>
</feature>
<dbReference type="PaxDb" id="121845-A0A3Q0JBS8"/>
<gene>
    <name evidence="3" type="primary">LOC113470282</name>
</gene>
<dbReference type="KEGG" id="dci:113470282"/>
<proteinExistence type="predicted"/>
<name>A0A3Q0JBS8_DIACI</name>
<evidence type="ECO:0000256" key="1">
    <source>
        <dbReference type="SAM" id="MobiDB-lite"/>
    </source>
</evidence>
<feature type="region of interest" description="Disordered" evidence="1">
    <location>
        <begin position="176"/>
        <end position="235"/>
    </location>
</feature>
<evidence type="ECO:0000313" key="2">
    <source>
        <dbReference type="Proteomes" id="UP000079169"/>
    </source>
</evidence>
<dbReference type="Proteomes" id="UP000079169">
    <property type="component" value="Unplaced"/>
</dbReference>
<protein>
    <submittedName>
        <fullName evidence="3">Uncharacterized protein LOC113470282</fullName>
    </submittedName>
</protein>
<feature type="compositionally biased region" description="Basic and acidic residues" evidence="1">
    <location>
        <begin position="197"/>
        <end position="214"/>
    </location>
</feature>
<keyword evidence="2" id="KW-1185">Reference proteome</keyword>
<organism evidence="2 3">
    <name type="scientific">Diaphorina citri</name>
    <name type="common">Asian citrus psyllid</name>
    <dbReference type="NCBI Taxonomy" id="121845"/>
    <lineage>
        <taxon>Eukaryota</taxon>
        <taxon>Metazoa</taxon>
        <taxon>Ecdysozoa</taxon>
        <taxon>Arthropoda</taxon>
        <taxon>Hexapoda</taxon>
        <taxon>Insecta</taxon>
        <taxon>Pterygota</taxon>
        <taxon>Neoptera</taxon>
        <taxon>Paraneoptera</taxon>
        <taxon>Hemiptera</taxon>
        <taxon>Sternorrhyncha</taxon>
        <taxon>Psylloidea</taxon>
        <taxon>Psyllidae</taxon>
        <taxon>Diaphorininae</taxon>
        <taxon>Diaphorina</taxon>
    </lineage>
</organism>
<dbReference type="AlphaFoldDB" id="A0A3Q0JBS8"/>
<sequence length="306" mass="34828">MDSPLIDIPTESTETNSLLDDYLQGLNQSIEKLMDKEQAGVTKENPTGSEGFKSTSGTTTTKTIMGASNLVLLIDDSADQVLTIEDIGKGNDIKQIDASIDINKQMDRHMDKPAELETNTGTDNKVLETNTDSKSAIKGKDELKTFIANMDKVNQTIDKIVSKDRAGNVPESFKDRQEYRKNESTFKNERFSPNVNETKERTSEKTEINTKIEETADLQRNSYDNKDKNDKSATLTNDTESISNLTVLEQTYTIEDYHKRYERRCRHEMKALEQVVLEKSHGVHECNAELHEDQYNSVPYEYQNYM</sequence>
<reference evidence="3" key="1">
    <citation type="submission" date="2025-08" db="UniProtKB">
        <authorList>
            <consortium name="RefSeq"/>
        </authorList>
    </citation>
    <scope>IDENTIFICATION</scope>
</reference>
<accession>A0A3Q0JBS8</accession>
<feature type="region of interest" description="Disordered" evidence="1">
    <location>
        <begin position="38"/>
        <end position="58"/>
    </location>
</feature>
<dbReference type="RefSeq" id="XP_026684393.1">
    <property type="nucleotide sequence ID" value="XM_026828592.1"/>
</dbReference>
<feature type="compositionally biased region" description="Low complexity" evidence="1">
    <location>
        <begin position="47"/>
        <end position="58"/>
    </location>
</feature>